<protein>
    <submittedName>
        <fullName evidence="3">Uncharacterized protein</fullName>
    </submittedName>
</protein>
<gene>
    <name evidence="3" type="ORF">Dsi01nite_047670</name>
</gene>
<dbReference type="AlphaFoldDB" id="A0A919PL69"/>
<feature type="region of interest" description="Disordered" evidence="1">
    <location>
        <begin position="51"/>
        <end position="86"/>
    </location>
</feature>
<accession>A0A919PL69</accession>
<keyword evidence="2" id="KW-1133">Transmembrane helix</keyword>
<organism evidence="3 4">
    <name type="scientific">Dactylosporangium siamense</name>
    <dbReference type="NCBI Taxonomy" id="685454"/>
    <lineage>
        <taxon>Bacteria</taxon>
        <taxon>Bacillati</taxon>
        <taxon>Actinomycetota</taxon>
        <taxon>Actinomycetes</taxon>
        <taxon>Micromonosporales</taxon>
        <taxon>Micromonosporaceae</taxon>
        <taxon>Dactylosporangium</taxon>
    </lineage>
</organism>
<reference evidence="3" key="1">
    <citation type="submission" date="2021-01" db="EMBL/GenBank/DDBJ databases">
        <title>Whole genome shotgun sequence of Dactylosporangium siamense NBRC 106093.</title>
        <authorList>
            <person name="Komaki H."/>
            <person name="Tamura T."/>
        </authorList>
    </citation>
    <scope>NUCLEOTIDE SEQUENCE</scope>
    <source>
        <strain evidence="3">NBRC 106093</strain>
    </source>
</reference>
<comment type="caution">
    <text evidence="3">The sequence shown here is derived from an EMBL/GenBank/DDBJ whole genome shotgun (WGS) entry which is preliminary data.</text>
</comment>
<evidence type="ECO:0000256" key="1">
    <source>
        <dbReference type="SAM" id="MobiDB-lite"/>
    </source>
</evidence>
<dbReference type="Proteomes" id="UP000660611">
    <property type="component" value="Unassembled WGS sequence"/>
</dbReference>
<keyword evidence="2" id="KW-0472">Membrane</keyword>
<keyword evidence="2" id="KW-0812">Transmembrane</keyword>
<name>A0A919PL69_9ACTN</name>
<evidence type="ECO:0000313" key="3">
    <source>
        <dbReference type="EMBL" id="GIG46726.1"/>
    </source>
</evidence>
<sequence>MYGPPGLPPPPPPRSNAGLVIGIVIGALVLIAGVCVAGVVGVIVVRDKAKDRSPVSASTRDPYSGGDYTAPAAAPTTKAPAPPPAPARVGECISVDEIGTYLGTGSCNGTKGAYKVLTVDYSRDTCPDPESPYITEDGYRLCLEVYLVRTYCYKFPSGSGWVVPASACKAKGTVHIIDIVPGATNSNNCTRDYKWNRWYQFSHPTVVYCVMQY</sequence>
<evidence type="ECO:0000256" key="2">
    <source>
        <dbReference type="SAM" id="Phobius"/>
    </source>
</evidence>
<feature type="compositionally biased region" description="Low complexity" evidence="1">
    <location>
        <begin position="69"/>
        <end position="79"/>
    </location>
</feature>
<proteinExistence type="predicted"/>
<evidence type="ECO:0000313" key="4">
    <source>
        <dbReference type="Proteomes" id="UP000660611"/>
    </source>
</evidence>
<keyword evidence="4" id="KW-1185">Reference proteome</keyword>
<dbReference type="EMBL" id="BONQ01000077">
    <property type="protein sequence ID" value="GIG46726.1"/>
    <property type="molecule type" value="Genomic_DNA"/>
</dbReference>
<feature type="transmembrane region" description="Helical" evidence="2">
    <location>
        <begin position="20"/>
        <end position="45"/>
    </location>
</feature>